<dbReference type="PROSITE" id="PS51318">
    <property type="entry name" value="TAT"/>
    <property type="match status" value="1"/>
</dbReference>
<dbReference type="Gene3D" id="2.120.10.70">
    <property type="entry name" value="Fucose-specific lectin"/>
    <property type="match status" value="1"/>
</dbReference>
<keyword evidence="2" id="KW-1185">Reference proteome</keyword>
<dbReference type="AlphaFoldDB" id="A0A345XT40"/>
<dbReference type="KEGG" id="sarm:DVA86_21270"/>
<gene>
    <name evidence="1" type="ORF">DVA86_21270</name>
</gene>
<name>A0A345XT40_9ACTN</name>
<evidence type="ECO:0000313" key="1">
    <source>
        <dbReference type="EMBL" id="AXK34806.1"/>
    </source>
</evidence>
<evidence type="ECO:0000313" key="2">
    <source>
        <dbReference type="Proteomes" id="UP000254425"/>
    </source>
</evidence>
<organism evidence="1 2">
    <name type="scientific">Streptomyces armeniacus</name>
    <dbReference type="NCBI Taxonomy" id="83291"/>
    <lineage>
        <taxon>Bacteria</taxon>
        <taxon>Bacillati</taxon>
        <taxon>Actinomycetota</taxon>
        <taxon>Actinomycetes</taxon>
        <taxon>Kitasatosporales</taxon>
        <taxon>Streptomycetaceae</taxon>
        <taxon>Streptomyces</taxon>
    </lineage>
</organism>
<protein>
    <submittedName>
        <fullName evidence="1">Uncharacterized protein</fullName>
    </submittedName>
</protein>
<accession>A0A345XT40</accession>
<reference evidence="1 2" key="1">
    <citation type="submission" date="2018-07" db="EMBL/GenBank/DDBJ databases">
        <title>Draft genome of the type strain Streptomyces armeniacus ATCC 15676.</title>
        <authorList>
            <person name="Labana P."/>
            <person name="Gosse J.T."/>
            <person name="Boddy C.N."/>
        </authorList>
    </citation>
    <scope>NUCLEOTIDE SEQUENCE [LARGE SCALE GENOMIC DNA]</scope>
    <source>
        <strain evidence="1 2">ATCC 15676</strain>
    </source>
</reference>
<dbReference type="Proteomes" id="UP000254425">
    <property type="component" value="Chromosome"/>
</dbReference>
<sequence length="379" mass="39763">MRRRHFVTGLAGVTAGLGLGAVPQAATAVGASARQRLGRTAQGWQQAAVPPGAEAARLLKAAAAGPDCAWAVGEQARNGSAPGRPLAVHWDGAAWSHTDLTHLGFAGAVVEVAGTSPEAAWAIGGDTGDGSGHLLRWDGATWQDADFPGRGDAGTSLSAVTVADDGRAWAAGVHDGRARLLHWDGRVWRWLPPLPEGTAALWNVHLAPDGSVWVSRDAIARWDHRSWTVLPVPAGIRLTVTGLLPVAPDDAWAVGAAFGPGGPPGKPPSVVLARWNGTEWLSDREALPFTVGALHSIVGDARGRPALISGWDFWDGTRTHYLRRSGDGWTGERGPLAEGLTPMMTDLATVPGTDTVWAVGTTTRYSTQPPAQLRIERYG</sequence>
<dbReference type="InterPro" id="IPR006311">
    <property type="entry name" value="TAT_signal"/>
</dbReference>
<proteinExistence type="predicted"/>
<dbReference type="EMBL" id="CP031320">
    <property type="protein sequence ID" value="AXK34806.1"/>
    <property type="molecule type" value="Genomic_DNA"/>
</dbReference>
<dbReference type="SUPFAM" id="SSF101898">
    <property type="entry name" value="NHL repeat"/>
    <property type="match status" value="1"/>
</dbReference>